<evidence type="ECO:0000313" key="14">
    <source>
        <dbReference type="EMBL" id="KAG8463123.1"/>
    </source>
</evidence>
<sequence>MLDSPTSFHVLPMHAASREVLALPDADRRAVVASMVKHAGADGFARDSLTAVAPMAWHEEAVVVLVMLVWLGGPLIWAFGGLATLVFGGWGARAFVVLGSLALALHPMPGADFGRWLGGTRFTLWLYKYFSYRFVWCDDDMDVARESRAWIGAGPPHGVLPFANVLSIPAINTFGFRAFRGAPASVVFRTPFLRYLTLFPCVGVDRTSIIRATDAGTCVGIVPDGVAGIFRMHAAPRGEFVALRSKKGLARLALRTGTPILPAYSFGNTQVLSCWYDSFGILEAVSRRLQASLFVYWGRWGLPIPRRAQITMVFGRVIDVPRVDAPTDAQIDELHERILSEMRCHFDRHKAALGWGDRELHFV</sequence>
<evidence type="ECO:0000256" key="1">
    <source>
        <dbReference type="ARBA" id="ARBA00004477"/>
    </source>
</evidence>
<dbReference type="EMBL" id="HBEB01005782">
    <property type="protein sequence ID" value="CAD8269428.1"/>
    <property type="molecule type" value="Transcribed_RNA"/>
</dbReference>
<evidence type="ECO:0000256" key="9">
    <source>
        <dbReference type="ARBA" id="ARBA00023136"/>
    </source>
</evidence>
<dbReference type="Pfam" id="PF03982">
    <property type="entry name" value="DAGAT"/>
    <property type="match status" value="1"/>
</dbReference>
<evidence type="ECO:0000256" key="8">
    <source>
        <dbReference type="ARBA" id="ARBA00023098"/>
    </source>
</evidence>
<keyword evidence="10" id="KW-0012">Acyltransferase</keyword>
<organism evidence="13">
    <name type="scientific">Diacronema lutheri</name>
    <name type="common">Unicellular marine alga</name>
    <name type="synonym">Monochrysis lutheri</name>
    <dbReference type="NCBI Taxonomy" id="2081491"/>
    <lineage>
        <taxon>Eukaryota</taxon>
        <taxon>Haptista</taxon>
        <taxon>Haptophyta</taxon>
        <taxon>Pavlovophyceae</taxon>
        <taxon>Pavlovales</taxon>
        <taxon>Pavlovaceae</taxon>
        <taxon>Diacronema</taxon>
    </lineage>
</organism>
<evidence type="ECO:0000256" key="10">
    <source>
        <dbReference type="ARBA" id="ARBA00023315"/>
    </source>
</evidence>
<comment type="subcellular location">
    <subcellularLocation>
        <location evidence="1 11">Endoplasmic reticulum membrane</location>
        <topology evidence="1 11">Multi-pass membrane protein</topology>
    </subcellularLocation>
</comment>
<keyword evidence="8" id="KW-0443">Lipid metabolism</keyword>
<keyword evidence="15" id="KW-1185">Reference proteome</keyword>
<dbReference type="GO" id="GO:0019432">
    <property type="term" value="P:triglyceride biosynthetic process"/>
    <property type="evidence" value="ECO:0007669"/>
    <property type="project" value="TreeGrafter"/>
</dbReference>
<evidence type="ECO:0000256" key="2">
    <source>
        <dbReference type="ARBA" id="ARBA00005420"/>
    </source>
</evidence>
<reference evidence="14" key="2">
    <citation type="submission" date="2021-05" db="EMBL/GenBank/DDBJ databases">
        <title>The genome of the haptophyte Pavlova lutheri (Diacronema luteri, Pavlovales) - a model for lipid biosynthesis in eukaryotic algae.</title>
        <authorList>
            <person name="Hulatt C.J."/>
            <person name="Posewitz M.C."/>
        </authorList>
    </citation>
    <scope>NUCLEOTIDE SEQUENCE</scope>
    <source>
        <strain evidence="14">NIVA-4/92</strain>
    </source>
</reference>
<dbReference type="EMBL" id="HBEB01005793">
    <property type="protein sequence ID" value="CAD8269433.1"/>
    <property type="molecule type" value="Transcribed_RNA"/>
</dbReference>
<accession>A0A6T5ZI12</accession>
<dbReference type="GO" id="GO:0005789">
    <property type="term" value="C:endoplasmic reticulum membrane"/>
    <property type="evidence" value="ECO:0007669"/>
    <property type="project" value="UniProtKB-SubCell"/>
</dbReference>
<reference evidence="13" key="1">
    <citation type="submission" date="2021-01" db="EMBL/GenBank/DDBJ databases">
        <authorList>
            <person name="Corre E."/>
            <person name="Pelletier E."/>
            <person name="Niang G."/>
            <person name="Scheremetjew M."/>
            <person name="Finn R."/>
            <person name="Kale V."/>
            <person name="Holt S."/>
            <person name="Cochrane G."/>
            <person name="Meng A."/>
            <person name="Brown T."/>
            <person name="Cohen L."/>
        </authorList>
    </citation>
    <scope>NUCLEOTIDE SEQUENCE</scope>
    <source>
        <strain evidence="13">RCC1537</strain>
    </source>
</reference>
<proteinExistence type="inferred from homology"/>
<dbReference type="EC" id="2.3.1.-" evidence="11"/>
<protein>
    <recommendedName>
        <fullName evidence="11">Acyltransferase</fullName>
        <ecNumber evidence="11">2.3.1.-</ecNumber>
    </recommendedName>
</protein>
<dbReference type="OMA" id="DIDKYHG"/>
<keyword evidence="3" id="KW-0444">Lipid biosynthesis</keyword>
<evidence type="ECO:0000313" key="12">
    <source>
        <dbReference type="EMBL" id="CAD8269428.1"/>
    </source>
</evidence>
<keyword evidence="5 11" id="KW-0812">Transmembrane</keyword>
<dbReference type="PANTHER" id="PTHR12317:SF63">
    <property type="entry name" value="DIACYLGLYCEROL O-ACYLTRANSFERASE 2"/>
    <property type="match status" value="1"/>
</dbReference>
<dbReference type="OrthoDB" id="10263767at2759"/>
<keyword evidence="6 11" id="KW-0256">Endoplasmic reticulum</keyword>
<evidence type="ECO:0000256" key="6">
    <source>
        <dbReference type="ARBA" id="ARBA00022824"/>
    </source>
</evidence>
<evidence type="ECO:0000256" key="5">
    <source>
        <dbReference type="ARBA" id="ARBA00022692"/>
    </source>
</evidence>
<keyword evidence="4 11" id="KW-0808">Transferase</keyword>
<evidence type="ECO:0000313" key="13">
    <source>
        <dbReference type="EMBL" id="CAD8269433.1"/>
    </source>
</evidence>
<feature type="transmembrane region" description="Helical" evidence="11">
    <location>
        <begin position="61"/>
        <end position="79"/>
    </location>
</feature>
<dbReference type="PANTHER" id="PTHR12317">
    <property type="entry name" value="DIACYLGLYCEROL O-ACYLTRANSFERASE"/>
    <property type="match status" value="1"/>
</dbReference>
<dbReference type="EMBL" id="JAGTXO010000017">
    <property type="protein sequence ID" value="KAG8463123.1"/>
    <property type="molecule type" value="Genomic_DNA"/>
</dbReference>
<dbReference type="Proteomes" id="UP000751190">
    <property type="component" value="Unassembled WGS sequence"/>
</dbReference>
<gene>
    <name evidence="14" type="ORF">KFE25_011120</name>
    <name evidence="12" type="ORF">PLUT1463_LOCUS3742</name>
    <name evidence="13" type="ORF">PLUT1463_LOCUS3747</name>
</gene>
<dbReference type="GO" id="GO:0004144">
    <property type="term" value="F:diacylglycerol O-acyltransferase activity"/>
    <property type="evidence" value="ECO:0007669"/>
    <property type="project" value="TreeGrafter"/>
</dbReference>
<feature type="transmembrane region" description="Helical" evidence="11">
    <location>
        <begin position="85"/>
        <end position="105"/>
    </location>
</feature>
<evidence type="ECO:0000256" key="11">
    <source>
        <dbReference type="RuleBase" id="RU367023"/>
    </source>
</evidence>
<comment type="similarity">
    <text evidence="2 11">Belongs to the diacylglycerol acyltransferase family.</text>
</comment>
<keyword evidence="9 11" id="KW-0472">Membrane</keyword>
<name>A0A6T5ZI12_DIALT</name>
<evidence type="ECO:0000256" key="3">
    <source>
        <dbReference type="ARBA" id="ARBA00022516"/>
    </source>
</evidence>
<evidence type="ECO:0000313" key="15">
    <source>
        <dbReference type="Proteomes" id="UP000751190"/>
    </source>
</evidence>
<evidence type="ECO:0000256" key="7">
    <source>
        <dbReference type="ARBA" id="ARBA00022989"/>
    </source>
</evidence>
<evidence type="ECO:0000256" key="4">
    <source>
        <dbReference type="ARBA" id="ARBA00022679"/>
    </source>
</evidence>
<keyword evidence="7 11" id="KW-1133">Transmembrane helix</keyword>
<dbReference type="InterPro" id="IPR007130">
    <property type="entry name" value="DAGAT"/>
</dbReference>
<dbReference type="AlphaFoldDB" id="A0A6T5ZI12"/>